<dbReference type="GO" id="GO:0016787">
    <property type="term" value="F:hydrolase activity"/>
    <property type="evidence" value="ECO:0007669"/>
    <property type="project" value="UniProtKB-KW"/>
</dbReference>
<keyword evidence="1" id="KW-0812">Transmembrane</keyword>
<evidence type="ECO:0000313" key="3">
    <source>
        <dbReference type="Proteomes" id="UP000236162"/>
    </source>
</evidence>
<keyword evidence="1" id="KW-1133">Transmembrane helix</keyword>
<sequence>MQRFIAIIKALATTGWLITIILTVYAIARQLKRVIIKF</sequence>
<feature type="transmembrane region" description="Helical" evidence="1">
    <location>
        <begin position="6"/>
        <end position="28"/>
    </location>
</feature>
<protein>
    <submittedName>
        <fullName evidence="2">Hydrolase</fullName>
    </submittedName>
</protein>
<evidence type="ECO:0000256" key="1">
    <source>
        <dbReference type="SAM" id="Phobius"/>
    </source>
</evidence>
<gene>
    <name evidence="2" type="ORF">LPPLD21_01415</name>
</gene>
<keyword evidence="2" id="KW-0378">Hydrolase</keyword>
<keyword evidence="1" id="KW-0472">Membrane</keyword>
<comment type="caution">
    <text evidence="2">The sequence shown here is derived from an EMBL/GenBank/DDBJ whole genome shotgun (WGS) entry which is preliminary data.</text>
</comment>
<proteinExistence type="predicted"/>
<name>A0ABQ0N9V6_9LACO</name>
<organism evidence="2 3">
    <name type="scientific">Lactiplantibacillus paraplantarum</name>
    <dbReference type="NCBI Taxonomy" id="60520"/>
    <lineage>
        <taxon>Bacteria</taxon>
        <taxon>Bacillati</taxon>
        <taxon>Bacillota</taxon>
        <taxon>Bacilli</taxon>
        <taxon>Lactobacillales</taxon>
        <taxon>Lactobacillaceae</taxon>
        <taxon>Lactiplantibacillus</taxon>
    </lineage>
</organism>
<dbReference type="EMBL" id="BDOR01000006">
    <property type="protein sequence ID" value="GBF01883.1"/>
    <property type="molecule type" value="Genomic_DNA"/>
</dbReference>
<dbReference type="Proteomes" id="UP000236162">
    <property type="component" value="Unassembled WGS sequence"/>
</dbReference>
<reference evidence="2 3" key="1">
    <citation type="submission" date="2017-04" db="EMBL/GenBank/DDBJ databases">
        <title>In vitro and in silico characterization of Lactobacillus paraplantarum D2-1, a starter culture for soymilk fermentation.</title>
        <authorList>
            <person name="Endo A."/>
            <person name="Sasaki F."/>
            <person name="Maeno S."/>
            <person name="Kanesaki Y."/>
            <person name="Kubota E."/>
            <person name="Torres G.A."/>
            <person name="Tomita S."/>
            <person name="Nakagawa J."/>
        </authorList>
    </citation>
    <scope>NUCLEOTIDE SEQUENCE [LARGE SCALE GENOMIC DNA]</scope>
    <source>
        <strain evidence="2 3">D2-1</strain>
    </source>
</reference>
<evidence type="ECO:0000313" key="2">
    <source>
        <dbReference type="EMBL" id="GBF01883.1"/>
    </source>
</evidence>
<accession>A0ABQ0N9V6</accession>
<keyword evidence="3" id="KW-1185">Reference proteome</keyword>